<reference evidence="1 2" key="1">
    <citation type="submission" date="2019-03" db="EMBL/GenBank/DDBJ databases">
        <title>The genome sequence of a newly discovered highly antifungal drug resistant Aspergillus species, Aspergillus tanneri NIH 1004.</title>
        <authorList>
            <person name="Mounaud S."/>
            <person name="Singh I."/>
            <person name="Joardar V."/>
            <person name="Pakala S."/>
            <person name="Pakala S."/>
            <person name="Venepally P."/>
            <person name="Hoover J."/>
            <person name="Nierman W."/>
            <person name="Chung J."/>
            <person name="Losada L."/>
        </authorList>
    </citation>
    <scope>NUCLEOTIDE SEQUENCE [LARGE SCALE GENOMIC DNA]</scope>
    <source>
        <strain evidence="1 2">NIH1004</strain>
    </source>
</reference>
<accession>A0A4S3IY70</accession>
<dbReference type="Proteomes" id="UP000308092">
    <property type="component" value="Unassembled WGS sequence"/>
</dbReference>
<dbReference type="VEuPathDB" id="FungiDB:EYZ11_013262"/>
<protein>
    <submittedName>
        <fullName evidence="1">Uncharacterized protein</fullName>
    </submittedName>
</protein>
<organism evidence="1 2">
    <name type="scientific">Aspergillus tanneri</name>
    <dbReference type="NCBI Taxonomy" id="1220188"/>
    <lineage>
        <taxon>Eukaryota</taxon>
        <taxon>Fungi</taxon>
        <taxon>Dikarya</taxon>
        <taxon>Ascomycota</taxon>
        <taxon>Pezizomycotina</taxon>
        <taxon>Eurotiomycetes</taxon>
        <taxon>Eurotiomycetidae</taxon>
        <taxon>Eurotiales</taxon>
        <taxon>Aspergillaceae</taxon>
        <taxon>Aspergillus</taxon>
        <taxon>Aspergillus subgen. Circumdati</taxon>
    </lineage>
</organism>
<dbReference type="AlphaFoldDB" id="A0A4S3IY70"/>
<name>A0A4S3IY70_9EURO</name>
<evidence type="ECO:0000313" key="2">
    <source>
        <dbReference type="Proteomes" id="UP000308092"/>
    </source>
</evidence>
<gene>
    <name evidence="1" type="ORF">EYZ11_013262</name>
</gene>
<dbReference type="EMBL" id="SOSA01001309">
    <property type="protein sequence ID" value="THC87293.1"/>
    <property type="molecule type" value="Genomic_DNA"/>
</dbReference>
<evidence type="ECO:0000313" key="1">
    <source>
        <dbReference type="EMBL" id="THC87293.1"/>
    </source>
</evidence>
<keyword evidence="2" id="KW-1185">Reference proteome</keyword>
<proteinExistence type="predicted"/>
<comment type="caution">
    <text evidence="1">The sequence shown here is derived from an EMBL/GenBank/DDBJ whole genome shotgun (WGS) entry which is preliminary data.</text>
</comment>
<sequence>MALVCSPGFPHKSVLTESST</sequence>